<accession>D5EPN1</accession>
<dbReference type="OrthoDB" id="183190at2"/>
<keyword evidence="4" id="KW-1185">Reference proteome</keyword>
<dbReference type="RefSeq" id="WP_013042492.1">
    <property type="nucleotide sequence ID" value="NC_014008.1"/>
</dbReference>
<dbReference type="KEGG" id="caa:Caka_0744"/>
<dbReference type="Proteomes" id="UP000000925">
    <property type="component" value="Chromosome"/>
</dbReference>
<evidence type="ECO:0000313" key="4">
    <source>
        <dbReference type="Proteomes" id="UP000000925"/>
    </source>
</evidence>
<evidence type="ECO:0000256" key="2">
    <source>
        <dbReference type="SAM" id="Phobius"/>
    </source>
</evidence>
<reference evidence="3 4" key="1">
    <citation type="journal article" date="2010" name="Stand. Genomic Sci.">
        <title>Complete genome sequence of Coraliomargarita akajimensis type strain (04OKA010-24).</title>
        <authorList>
            <person name="Mavromatis K."/>
            <person name="Abt B."/>
            <person name="Brambilla E."/>
            <person name="Lapidus A."/>
            <person name="Copeland A."/>
            <person name="Deshpande S."/>
            <person name="Nolan M."/>
            <person name="Lucas S."/>
            <person name="Tice H."/>
            <person name="Cheng J.F."/>
            <person name="Han C."/>
            <person name="Detter J.C."/>
            <person name="Woyke T."/>
            <person name="Goodwin L."/>
            <person name="Pitluck S."/>
            <person name="Held B."/>
            <person name="Brettin T."/>
            <person name="Tapia R."/>
            <person name="Ivanova N."/>
            <person name="Mikhailova N."/>
            <person name="Pati A."/>
            <person name="Liolios K."/>
            <person name="Chen A."/>
            <person name="Palaniappan K."/>
            <person name="Land M."/>
            <person name="Hauser L."/>
            <person name="Chang Y.J."/>
            <person name="Jeffries C.D."/>
            <person name="Rohde M."/>
            <person name="Goker M."/>
            <person name="Bristow J."/>
            <person name="Eisen J.A."/>
            <person name="Markowitz V."/>
            <person name="Hugenholtz P."/>
            <person name="Klenk H.P."/>
            <person name="Kyrpides N.C."/>
        </authorList>
    </citation>
    <scope>NUCLEOTIDE SEQUENCE [LARGE SCALE GENOMIC DNA]</scope>
    <source>
        <strain evidence="4">DSM 45221 / IAM 15411 / JCM 23193 / KCTC 12865</strain>
    </source>
</reference>
<sequence>MKPSQDRRRGASVFVVLIIGTALSIGTFSALQLVMTEKRLNRKSYVYHEARQGAEALIQSAFADLHSRFTTSSSFPTDSLSPSKNPLGISDDFVSIYTASDANSNLVIPSEGSRTYDSLDDYGTEYTEIIGGEIPPGEWRFINPDAPGNEFDEMKGSMVFVRGVEILSKATARNEVWGEATAYCRQILEVRDAPLFAYAIFYNLPMEIAPGPEMNVYGPVHANNDIWVQSGNGLNFHDKMTIAGDLHHGRHPDSGKSDSQGDVQLVNSQGDMVSLQENTTWDSDSRALFSGDWLESDSSGIADQTSFSDLVTNLWGGNLQTGDHGVNTQNPVGVADYVEDSDTTTAAKESLNSAYNILQPTLNRTTIDAVSDETQKASLEAIETEKYSYKAGLTIRVDSSGTISYYTYDRDVNGALQYDDDGNPQTVALQPKTALANSKEFSSYVDENTGNEVITSGMHDARMEQDLDMVELDMQALTTAIHNDSADDWHDGSKPSDWWNGVVYVEFPQQELESSRTDYVNPAKSGWGLKLVNGDVIPNPNFGHSQDVYGTSVATNQMMYIQGDYNSDGSTDTGSPTQADDSTTFGQQQQEAPAALIADSITFLSDNWDDSKSSQGGRNASDTEVSAAIMTGLVPSGETGSNSYSGGVENFPRFLESWSDDTLTMRGSIVALFESEVATERWGKGGVYSAPKREWGFHEKFSEGFLPPGTPNSRGFRGRDFTDLTASEYASHIARIKSSLSE</sequence>
<dbReference type="AlphaFoldDB" id="D5EPN1"/>
<keyword evidence="2" id="KW-0812">Transmembrane</keyword>
<dbReference type="EMBL" id="CP001998">
    <property type="protein sequence ID" value="ADE53768.1"/>
    <property type="molecule type" value="Genomic_DNA"/>
</dbReference>
<keyword evidence="2" id="KW-1133">Transmembrane helix</keyword>
<keyword evidence="2" id="KW-0472">Membrane</keyword>
<evidence type="ECO:0000313" key="3">
    <source>
        <dbReference type="EMBL" id="ADE53768.1"/>
    </source>
</evidence>
<feature type="region of interest" description="Disordered" evidence="1">
    <location>
        <begin position="563"/>
        <end position="591"/>
    </location>
</feature>
<dbReference type="eggNOG" id="COG4726">
    <property type="taxonomic scope" value="Bacteria"/>
</dbReference>
<evidence type="ECO:0000256" key="1">
    <source>
        <dbReference type="SAM" id="MobiDB-lite"/>
    </source>
</evidence>
<proteinExistence type="predicted"/>
<dbReference type="HOGENOM" id="CLU_425030_0_0_0"/>
<organism evidence="3 4">
    <name type="scientific">Coraliomargarita akajimensis (strain DSM 45221 / IAM 15411 / JCM 23193 / KCTC 12865 / 04OKA010-24)</name>
    <dbReference type="NCBI Taxonomy" id="583355"/>
    <lineage>
        <taxon>Bacteria</taxon>
        <taxon>Pseudomonadati</taxon>
        <taxon>Verrucomicrobiota</taxon>
        <taxon>Opitutia</taxon>
        <taxon>Puniceicoccales</taxon>
        <taxon>Coraliomargaritaceae</taxon>
        <taxon>Coraliomargarita</taxon>
    </lineage>
</organism>
<feature type="transmembrane region" description="Helical" evidence="2">
    <location>
        <begin position="12"/>
        <end position="35"/>
    </location>
</feature>
<evidence type="ECO:0008006" key="5">
    <source>
        <dbReference type="Google" id="ProtNLM"/>
    </source>
</evidence>
<protein>
    <recommendedName>
        <fullName evidence="5">Type 4 fimbrial biogenesis protein PilX N-terminal domain-containing protein</fullName>
    </recommendedName>
</protein>
<name>D5EPN1_CORAD</name>
<gene>
    <name evidence="3" type="ordered locus">Caka_0744</name>
</gene>
<dbReference type="STRING" id="583355.Caka_0744"/>